<sequence>MNQRSLIAIIILAGIGSIGSVLAYSGTISAGQGNFNNVLVTGTCTGCGAGEGSFTHYNTIALNTTVTGFRDTLIGELHVGNDGAIISHGDNNNKIVYINGTQVFEESSHTTPGSSQETDQSQTGEYKIVLDTNAGTVEVYKNNSFIQGLGLNTAQFTGFKIGIAISPDGKYIAVLGEDSGGAVDRLVVFQGS</sequence>
<proteinExistence type="predicted"/>
<reference evidence="1" key="1">
    <citation type="journal article" date="2024" name="Environ. Microbiol. Rep.">
        <title>Hiding in plain sight: The discovery of complete genomes of 11 hypothetical spindle-shaped viruses that putatively infect mesophilic ammonia-oxidizing archaea.</title>
        <authorList>
            <person name="Ni Y."/>
            <person name="Xu T."/>
            <person name="Yan S."/>
            <person name="Chen L."/>
            <person name="Wang Y."/>
        </authorList>
    </citation>
    <scope>NUCLEOTIDE SEQUENCE</scope>
    <source>
        <strain evidence="1">NTM1</strain>
    </source>
</reference>
<reference evidence="1" key="2">
    <citation type="submission" date="2024-03" db="EMBL/GenBank/DDBJ databases">
        <authorList>
            <person name="Ni Y."/>
            <person name="Xu T."/>
            <person name="Yan S."/>
            <person name="Chen L."/>
            <person name="Wang Y."/>
        </authorList>
    </citation>
    <scope>NUCLEOTIDE SEQUENCE</scope>
    <source>
        <strain evidence="1">NTM1</strain>
    </source>
</reference>
<accession>A0AAT9JH15</accession>
<organism evidence="1">
    <name type="scientific">Nitrosopumilaceae spindle-shaped virus</name>
    <dbReference type="NCBI Taxonomy" id="3065433"/>
    <lineage>
        <taxon>Viruses</taxon>
    </lineage>
</organism>
<evidence type="ECO:0000313" key="1">
    <source>
        <dbReference type="EMBL" id="DBA51975.1"/>
    </source>
</evidence>
<dbReference type="EMBL" id="BK067788">
    <property type="protein sequence ID" value="DBA51975.1"/>
    <property type="molecule type" value="Genomic_DNA"/>
</dbReference>
<protein>
    <submittedName>
        <fullName evidence="1">ORF17</fullName>
    </submittedName>
</protein>
<dbReference type="SUPFAM" id="SSF50960">
    <property type="entry name" value="TolB, C-terminal domain"/>
    <property type="match status" value="1"/>
</dbReference>
<name>A0AAT9JH15_9VIRU</name>